<reference evidence="1 2" key="1">
    <citation type="journal article" date="2017" name="Nat. Commun.">
        <title>Genome assembly with in vitro proximity ligation data and whole-genome triplication in lettuce.</title>
        <authorList>
            <person name="Reyes-Chin-Wo S."/>
            <person name="Wang Z."/>
            <person name="Yang X."/>
            <person name="Kozik A."/>
            <person name="Arikit S."/>
            <person name="Song C."/>
            <person name="Xia L."/>
            <person name="Froenicke L."/>
            <person name="Lavelle D.O."/>
            <person name="Truco M.J."/>
            <person name="Xia R."/>
            <person name="Zhu S."/>
            <person name="Xu C."/>
            <person name="Xu H."/>
            <person name="Xu X."/>
            <person name="Cox K."/>
            <person name="Korf I."/>
            <person name="Meyers B.C."/>
            <person name="Michelmore R.W."/>
        </authorList>
    </citation>
    <scope>NUCLEOTIDE SEQUENCE [LARGE SCALE GENOMIC DNA]</scope>
    <source>
        <strain evidence="2">cv. Salinas</strain>
        <tissue evidence="1">Seedlings</tissue>
    </source>
</reference>
<proteinExistence type="predicted"/>
<evidence type="ECO:0000313" key="2">
    <source>
        <dbReference type="Proteomes" id="UP000235145"/>
    </source>
</evidence>
<protein>
    <recommendedName>
        <fullName evidence="3">Protein FAR1-RELATED SEQUENCE</fullName>
    </recommendedName>
</protein>
<dbReference type="AlphaFoldDB" id="A0A9R1W4Z8"/>
<evidence type="ECO:0000313" key="1">
    <source>
        <dbReference type="EMBL" id="KAJ0218495.1"/>
    </source>
</evidence>
<organism evidence="1 2">
    <name type="scientific">Lactuca sativa</name>
    <name type="common">Garden lettuce</name>
    <dbReference type="NCBI Taxonomy" id="4236"/>
    <lineage>
        <taxon>Eukaryota</taxon>
        <taxon>Viridiplantae</taxon>
        <taxon>Streptophyta</taxon>
        <taxon>Embryophyta</taxon>
        <taxon>Tracheophyta</taxon>
        <taxon>Spermatophyta</taxon>
        <taxon>Magnoliopsida</taxon>
        <taxon>eudicotyledons</taxon>
        <taxon>Gunneridae</taxon>
        <taxon>Pentapetalae</taxon>
        <taxon>asterids</taxon>
        <taxon>campanulids</taxon>
        <taxon>Asterales</taxon>
        <taxon>Asteraceae</taxon>
        <taxon>Cichorioideae</taxon>
        <taxon>Cichorieae</taxon>
        <taxon>Lactucinae</taxon>
        <taxon>Lactuca</taxon>
    </lineage>
</organism>
<gene>
    <name evidence="1" type="ORF">LSAT_V11C300134510</name>
</gene>
<comment type="caution">
    <text evidence="1">The sequence shown here is derived from an EMBL/GenBank/DDBJ whole genome shotgun (WGS) entry which is preliminary data.</text>
</comment>
<accession>A0A9R1W4Z8</accession>
<keyword evidence="2" id="KW-1185">Reference proteome</keyword>
<sequence>MNRADAIRVSIENVFPHTHHGVCAFHLLGNIVHQFEKNDKTKFLFWRRVRAYKRNVFEDLWYRFSSTTLQVTSYLSEIPHEWCNKRHIDGCMTLICTLIMWNNKLMIYNFFTGKRSTVLTKWAEKVVSKNEERTTGWSVSGVSDAIYQVYDFKHGGITDLRKETSTYKMEMYRSTFEEVVYPLPEPCDWDSPTEMMVVKPPIMDTRQAGRQNNKNCIPLRGKEPIVRRCSRYDSIKHNATTCPILETFQACILPWECPF</sequence>
<evidence type="ECO:0008006" key="3">
    <source>
        <dbReference type="Google" id="ProtNLM"/>
    </source>
</evidence>
<dbReference type="PANTHER" id="PTHR31973:SF185">
    <property type="entry name" value="TRANSPOSASE, MUDR, PLANT, MULE TRANSPOSASE DOMAIN-CONTAINING PROTEIN"/>
    <property type="match status" value="1"/>
</dbReference>
<dbReference type="PANTHER" id="PTHR31973">
    <property type="entry name" value="POLYPROTEIN, PUTATIVE-RELATED"/>
    <property type="match status" value="1"/>
</dbReference>
<name>A0A9R1W4Z8_LACSA</name>
<dbReference type="Proteomes" id="UP000235145">
    <property type="component" value="Unassembled WGS sequence"/>
</dbReference>
<dbReference type="EMBL" id="NBSK02000003">
    <property type="protein sequence ID" value="KAJ0218495.1"/>
    <property type="molecule type" value="Genomic_DNA"/>
</dbReference>